<dbReference type="AlphaFoldDB" id="A0A0A9Z8L6"/>
<protein>
    <submittedName>
        <fullName evidence="2">Mite allergen Lep d 7</fullName>
    </submittedName>
</protein>
<dbReference type="InterPro" id="IPR010562">
    <property type="entry name" value="Haemolymph_juvenile_hormone-bd"/>
</dbReference>
<name>A0A0A9Z8L6_LYGHE</name>
<evidence type="ECO:0000256" key="1">
    <source>
        <dbReference type="SAM" id="SignalP"/>
    </source>
</evidence>
<dbReference type="InterPro" id="IPR038606">
    <property type="entry name" value="To_sf"/>
</dbReference>
<accession>A0A0A9Z8L6</accession>
<dbReference type="SMART" id="SM00700">
    <property type="entry name" value="JHBP"/>
    <property type="match status" value="1"/>
</dbReference>
<dbReference type="Gene3D" id="3.15.10.50">
    <property type="match status" value="1"/>
</dbReference>
<dbReference type="InterPro" id="IPR017943">
    <property type="entry name" value="Bactericidal_perm-incr_a/b_dom"/>
</dbReference>
<dbReference type="EMBL" id="GBRD01015864">
    <property type="protein sequence ID" value="JAG49962.1"/>
    <property type="molecule type" value="Transcribed_RNA"/>
</dbReference>
<reference evidence="2" key="2">
    <citation type="submission" date="2014-07" db="EMBL/GenBank/DDBJ databases">
        <authorList>
            <person name="Hull J."/>
        </authorList>
    </citation>
    <scope>NUCLEOTIDE SEQUENCE</scope>
</reference>
<evidence type="ECO:0000313" key="2">
    <source>
        <dbReference type="EMBL" id="JAG40789.1"/>
    </source>
</evidence>
<dbReference type="Pfam" id="PF16984">
    <property type="entry name" value="Grp7_allergen"/>
    <property type="match status" value="1"/>
</dbReference>
<proteinExistence type="predicted"/>
<dbReference type="PANTHER" id="PTHR11008">
    <property type="entry name" value="PROTEIN TAKEOUT-LIKE PROTEIN"/>
    <property type="match status" value="1"/>
</dbReference>
<dbReference type="InterPro" id="IPR020234">
    <property type="entry name" value="Mite_allergen_group-7"/>
</dbReference>
<reference evidence="3" key="3">
    <citation type="submission" date="2014-09" db="EMBL/GenBank/DDBJ databases">
        <authorList>
            <person name="Magalhaes I.L.F."/>
            <person name="Oliveira U."/>
            <person name="Santos F.R."/>
            <person name="Vidigal T.H.D.A."/>
            <person name="Brescovit A.D."/>
            <person name="Santos A.J."/>
        </authorList>
    </citation>
    <scope>NUCLEOTIDE SEQUENCE</scope>
</reference>
<dbReference type="InterPro" id="IPR038602">
    <property type="entry name" value="Mite_allergen_7_sf"/>
</dbReference>
<gene>
    <name evidence="2" type="primary">ALL7_2</name>
    <name evidence="2" type="ORF">CM83_92647</name>
</gene>
<dbReference type="Pfam" id="PF06585">
    <property type="entry name" value="JHBP"/>
    <property type="match status" value="1"/>
</dbReference>
<dbReference type="EMBL" id="GBHO01002815">
    <property type="protein sequence ID" value="JAG40789.1"/>
    <property type="molecule type" value="Transcribed_RNA"/>
</dbReference>
<dbReference type="GO" id="GO:0008289">
    <property type="term" value="F:lipid binding"/>
    <property type="evidence" value="ECO:0007669"/>
    <property type="project" value="InterPro"/>
</dbReference>
<dbReference type="PANTHER" id="PTHR11008:SF13">
    <property type="entry name" value="FI04421P"/>
    <property type="match status" value="1"/>
</dbReference>
<keyword evidence="1" id="KW-0732">Signal</keyword>
<dbReference type="SUPFAM" id="SSF55394">
    <property type="entry name" value="Bactericidal permeability-increasing protein, BPI"/>
    <property type="match status" value="1"/>
</dbReference>
<organism evidence="2">
    <name type="scientific">Lygus hesperus</name>
    <name type="common">Western plant bug</name>
    <dbReference type="NCBI Taxonomy" id="30085"/>
    <lineage>
        <taxon>Eukaryota</taxon>
        <taxon>Metazoa</taxon>
        <taxon>Ecdysozoa</taxon>
        <taxon>Arthropoda</taxon>
        <taxon>Hexapoda</taxon>
        <taxon>Insecta</taxon>
        <taxon>Pterygota</taxon>
        <taxon>Neoptera</taxon>
        <taxon>Paraneoptera</taxon>
        <taxon>Hemiptera</taxon>
        <taxon>Heteroptera</taxon>
        <taxon>Panheteroptera</taxon>
        <taxon>Cimicomorpha</taxon>
        <taxon>Miridae</taxon>
        <taxon>Mirini</taxon>
        <taxon>Lygus</taxon>
    </lineage>
</organism>
<dbReference type="Gene3D" id="3.15.10.30">
    <property type="entry name" value="Haemolymph juvenile hormone binding protein"/>
    <property type="match status" value="1"/>
</dbReference>
<evidence type="ECO:0000313" key="3">
    <source>
        <dbReference type="EMBL" id="JAG49962.1"/>
    </source>
</evidence>
<feature type="chain" id="PRO_5015034109" evidence="1">
    <location>
        <begin position="19"/>
        <end position="452"/>
    </location>
</feature>
<sequence>MLIRLCLLFTALKQVAVTELGDGLPPWNTTDQGSITDHVIEIMEHFKQPDPVGIPGAPIPDPMPIPDLRHAKTTWTLVMKNATVRGLSQFKIDEIYSDMAEMQIELALKYAKLEVIGNYTLTNWFSRSAGGFNVTIVGVYLEGVGVMEVTRNGNLQASDINMDISFDNIRLDFKNLGLLGSIFQGMINTLGTFVFDSIKPFILSTVNTNIRGDINKFLKNVKKTFPNSIPPLDLAIAELRKATREKGYDPYKLEDYTYSAGIFSFDARQIWLFGLATFYRVGNITIGVTNNTVTLGLQVATKRIKGKTDWEVSLGGVLSRTGYTSFSVEYLEVDAKVNQSLNVRKTPKLEDLKVSVGNIQLRSDGLGTVDYLMELVANVLPNLLRYQIVDAMEGLLRQRLQENLNLIDIEREIRSHMKELEGITDPDADGNTVFYEDEDFPEDTEIFDDIAA</sequence>
<reference evidence="2" key="1">
    <citation type="journal article" date="2014" name="PLoS ONE">
        <title>Transcriptome-Based Identification of ABC Transporters in the Western Tarnished Plant Bug Lygus hesperus.</title>
        <authorList>
            <person name="Hull J.J."/>
            <person name="Chaney K."/>
            <person name="Geib S.M."/>
            <person name="Fabrick J.A."/>
            <person name="Brent C.S."/>
            <person name="Walsh D."/>
            <person name="Lavine L.C."/>
        </authorList>
    </citation>
    <scope>NUCLEOTIDE SEQUENCE</scope>
</reference>
<feature type="signal peptide" evidence="1">
    <location>
        <begin position="1"/>
        <end position="18"/>
    </location>
</feature>